<comment type="caution">
    <text evidence="1">The sequence shown here is derived from an EMBL/GenBank/DDBJ whole genome shotgun (WGS) entry which is preliminary data.</text>
</comment>
<proteinExistence type="predicted"/>
<dbReference type="STRING" id="1798550.A2927_02520"/>
<gene>
    <name evidence="1" type="ORF">A2927_02520</name>
</gene>
<dbReference type="AlphaFoldDB" id="A0A1G2BKD7"/>
<reference evidence="1 2" key="1">
    <citation type="journal article" date="2016" name="Nat. Commun.">
        <title>Thousands of microbial genomes shed light on interconnected biogeochemical processes in an aquifer system.</title>
        <authorList>
            <person name="Anantharaman K."/>
            <person name="Brown C.T."/>
            <person name="Hug L.A."/>
            <person name="Sharon I."/>
            <person name="Castelle C.J."/>
            <person name="Probst A.J."/>
            <person name="Thomas B.C."/>
            <person name="Singh A."/>
            <person name="Wilkins M.J."/>
            <person name="Karaoz U."/>
            <person name="Brodie E.L."/>
            <person name="Williams K.H."/>
            <person name="Hubbard S.S."/>
            <person name="Banfield J.F."/>
        </authorList>
    </citation>
    <scope>NUCLEOTIDE SEQUENCE [LARGE SCALE GENOMIC DNA]</scope>
</reference>
<protein>
    <submittedName>
        <fullName evidence="1">Uncharacterized protein</fullName>
    </submittedName>
</protein>
<dbReference type="EMBL" id="MHKL01000010">
    <property type="protein sequence ID" value="OGY89683.1"/>
    <property type="molecule type" value="Genomic_DNA"/>
</dbReference>
<evidence type="ECO:0000313" key="1">
    <source>
        <dbReference type="EMBL" id="OGY89683.1"/>
    </source>
</evidence>
<evidence type="ECO:0000313" key="2">
    <source>
        <dbReference type="Proteomes" id="UP000178849"/>
    </source>
</evidence>
<name>A0A1G2BKD7_9BACT</name>
<organism evidence="1 2">
    <name type="scientific">Candidatus Komeilibacteria bacterium RIFCSPLOWO2_01_FULL_45_10</name>
    <dbReference type="NCBI Taxonomy" id="1798550"/>
    <lineage>
        <taxon>Bacteria</taxon>
        <taxon>Candidatus Komeiliibacteriota</taxon>
    </lineage>
</organism>
<sequence length="80" mass="9227">MTFLKKSFILNILGTLYQFFQNKGIVMENREETENLGRCPHCGTEQAKVPLPESHPDYQKPETGGLKQYLCQDCGRVYRS</sequence>
<accession>A0A1G2BKD7</accession>
<dbReference type="Proteomes" id="UP000178849">
    <property type="component" value="Unassembled WGS sequence"/>
</dbReference>